<dbReference type="Pfam" id="PF02181">
    <property type="entry name" value="FH2"/>
    <property type="match status" value="1"/>
</dbReference>
<accession>A0A8S1TND0</accession>
<proteinExistence type="predicted"/>
<evidence type="ECO:0000313" key="5">
    <source>
        <dbReference type="Proteomes" id="UP000683925"/>
    </source>
</evidence>
<feature type="compositionally biased region" description="Acidic residues" evidence="2">
    <location>
        <begin position="10"/>
        <end position="21"/>
    </location>
</feature>
<feature type="coiled-coil region" evidence="1">
    <location>
        <begin position="685"/>
        <end position="712"/>
    </location>
</feature>
<gene>
    <name evidence="4" type="ORF">POCTA_138.1.T0270331</name>
</gene>
<keyword evidence="1" id="KW-0175">Coiled coil</keyword>
<evidence type="ECO:0000256" key="2">
    <source>
        <dbReference type="SAM" id="MobiDB-lite"/>
    </source>
</evidence>
<name>A0A8S1TND0_PAROT</name>
<comment type="caution">
    <text evidence="4">The sequence shown here is derived from an EMBL/GenBank/DDBJ whole genome shotgun (WGS) entry which is preliminary data.</text>
</comment>
<dbReference type="InterPro" id="IPR015425">
    <property type="entry name" value="FH2_Formin"/>
</dbReference>
<dbReference type="Proteomes" id="UP000683925">
    <property type="component" value="Unassembled WGS sequence"/>
</dbReference>
<dbReference type="PROSITE" id="PS51444">
    <property type="entry name" value="FH2"/>
    <property type="match status" value="1"/>
</dbReference>
<feature type="region of interest" description="Disordered" evidence="2">
    <location>
        <begin position="68"/>
        <end position="96"/>
    </location>
</feature>
<feature type="region of interest" description="Disordered" evidence="2">
    <location>
        <begin position="1"/>
        <end position="33"/>
    </location>
</feature>
<dbReference type="SMART" id="SM00498">
    <property type="entry name" value="FH2"/>
    <property type="match status" value="1"/>
</dbReference>
<dbReference type="PANTHER" id="PTHR45733">
    <property type="entry name" value="FORMIN-J"/>
    <property type="match status" value="1"/>
</dbReference>
<keyword evidence="5" id="KW-1185">Reference proteome</keyword>
<evidence type="ECO:0000259" key="3">
    <source>
        <dbReference type="PROSITE" id="PS51444"/>
    </source>
</evidence>
<feature type="coiled-coil region" evidence="1">
    <location>
        <begin position="1118"/>
        <end position="1145"/>
    </location>
</feature>
<evidence type="ECO:0000256" key="1">
    <source>
        <dbReference type="SAM" id="Coils"/>
    </source>
</evidence>
<feature type="compositionally biased region" description="Polar residues" evidence="2">
    <location>
        <begin position="817"/>
        <end position="830"/>
    </location>
</feature>
<organism evidence="4 5">
    <name type="scientific">Paramecium octaurelia</name>
    <dbReference type="NCBI Taxonomy" id="43137"/>
    <lineage>
        <taxon>Eukaryota</taxon>
        <taxon>Sar</taxon>
        <taxon>Alveolata</taxon>
        <taxon>Ciliophora</taxon>
        <taxon>Intramacronucleata</taxon>
        <taxon>Oligohymenophorea</taxon>
        <taxon>Peniculida</taxon>
        <taxon>Parameciidae</taxon>
        <taxon>Paramecium</taxon>
    </lineage>
</organism>
<feature type="domain" description="FH2" evidence="3">
    <location>
        <begin position="409"/>
        <end position="813"/>
    </location>
</feature>
<feature type="compositionally biased region" description="Pro residues" evidence="2">
    <location>
        <begin position="286"/>
        <end position="300"/>
    </location>
</feature>
<feature type="region of interest" description="Disordered" evidence="2">
    <location>
        <begin position="800"/>
        <end position="830"/>
    </location>
</feature>
<dbReference type="InterPro" id="IPR051144">
    <property type="entry name" value="Formin_homology_domain"/>
</dbReference>
<dbReference type="EMBL" id="CAJJDP010000027">
    <property type="protein sequence ID" value="CAD8153328.1"/>
    <property type="molecule type" value="Genomic_DNA"/>
</dbReference>
<dbReference type="OrthoDB" id="308527at2759"/>
<dbReference type="OMA" id="WIFIHRE"/>
<protein>
    <recommendedName>
        <fullName evidence="3">FH2 domain-containing protein</fullName>
    </recommendedName>
</protein>
<reference evidence="4" key="1">
    <citation type="submission" date="2021-01" db="EMBL/GenBank/DDBJ databases">
        <authorList>
            <consortium name="Genoscope - CEA"/>
            <person name="William W."/>
        </authorList>
    </citation>
    <scope>NUCLEOTIDE SEQUENCE</scope>
</reference>
<feature type="compositionally biased region" description="Low complexity" evidence="2">
    <location>
        <begin position="266"/>
        <end position="285"/>
    </location>
</feature>
<sequence>MSNDDNFLIESDDEQEADDNDLTQQQSPLVRTSFTNPLQFKINQHFKGEINDDDEQQVILTRSQNYCGDASAHSQNSEDLKGITHTNNSSDDEQEPTRITQTFNNPLHKIKEEVDESYEINLNNSDEEIIVNEFAKAHDLVIKNCSIKMIYIFINIQFIHSKRLAFQILQTQLISEKQHKILQKKQLASHLTKWIFNHREKKIKANYLKKWKLQNAKKKLYDEAKKRNIDKAKDLRQAQGNASTSNDTNLQNKSQTQAGAINNTKLTTSTQPTSQNQQSSNLPQQQSPPPPPPPPPPPLPNSTSNVTAPPPPPPLPNSQAPPPPPPPPPPPMPGQQNPPPPPPPPLPGQQAPPPPPPLPGQQAPPPPPPLPGGARPPPPPPPPPGGPRPPGPPPPPGQAGAVQVNTLQYKGTWNCSQNTKKGYGSKKSPCECAIQIQIENNILAQGIKIPLLDFDLLESKFCERIDPNANKKETKALPKPTLIYIEEQKKVNNTAIVMMKFPVKPNVIIEWLNVLSDKLDIELIEKLISIAPLDEDAKLLREFEGDWTKVNDAEKFLTEFIKIYRYRQRLDSLLFKRTFDSEFNDTFKKIGYLQEPILLVKTDPRLKIFLQLTLNIANFLNHGTPKANAGGIGLDSLNVVDSIKAIDKKTNLLTYLTKIVKQQEIKLKVFFDDVLLLEDAQKVELADIENKMNEYIKGLKKINDEIAALQKAIDNNLLTEEQKIASLKFIELFQEFLKEGDWKMQAYQKKFEQIKLDIKQVGQMYGENDNYSIKDFLGQLFTFANKFRAAYIKMEVDEALESKPKPQQQDTKGRSKTLVQSTPETQGNKNQLDSKVNFYKATTPSSGMRMSTSAKMNAKNVMSAVAKQRESKMHENISIVQKQQQQQIIPQAPTNIIQNARTGVISFNIFVECFPSFQQIYVLEHLEIIKFPFICQNCGNIEVMRQLQKIFNEIDEIDIEELSSRIVLVSKSIQKKKEESFVSIQQQIQKSLNYLQPLKTDDQQLFNFENHEQCLQRVCDDIFINIQEQLEIQNSLNELIAIMQEQQLQINQFPQSKNLQLISEYNNNKIIKERLEGALKINQSHKEILKEILIKIGQDNSNQKINYQISIKQSQLDLIYLIQQNSVLNEKINELESQLKEKNNQLLKFSYYIQQLENSQQNQNIQYVVSQKISQQDQNTQSQQDHNNVQDCQVNQSQSDEFYSIIDQSLNNFYENQCRQSLAKPQQSMTVLKPINQNITVQQSFQKQKATLNSERKVNFSFDYGNPLETNNSFTQQEDENYQFNF</sequence>
<feature type="compositionally biased region" description="Polar residues" evidence="2">
    <location>
        <begin position="22"/>
        <end position="33"/>
    </location>
</feature>
<feature type="region of interest" description="Disordered" evidence="2">
    <location>
        <begin position="266"/>
        <end position="401"/>
    </location>
</feature>
<evidence type="ECO:0000313" key="4">
    <source>
        <dbReference type="EMBL" id="CAD8153328.1"/>
    </source>
</evidence>
<feature type="compositionally biased region" description="Pro residues" evidence="2">
    <location>
        <begin position="308"/>
        <end position="397"/>
    </location>
</feature>